<organism evidence="2 3">
    <name type="scientific">Lithospermum erythrorhizon</name>
    <name type="common">Purple gromwell</name>
    <name type="synonym">Lithospermum officinale var. erythrorhizon</name>
    <dbReference type="NCBI Taxonomy" id="34254"/>
    <lineage>
        <taxon>Eukaryota</taxon>
        <taxon>Viridiplantae</taxon>
        <taxon>Streptophyta</taxon>
        <taxon>Embryophyta</taxon>
        <taxon>Tracheophyta</taxon>
        <taxon>Spermatophyta</taxon>
        <taxon>Magnoliopsida</taxon>
        <taxon>eudicotyledons</taxon>
        <taxon>Gunneridae</taxon>
        <taxon>Pentapetalae</taxon>
        <taxon>asterids</taxon>
        <taxon>lamiids</taxon>
        <taxon>Boraginales</taxon>
        <taxon>Boraginaceae</taxon>
        <taxon>Boraginoideae</taxon>
        <taxon>Lithospermeae</taxon>
        <taxon>Lithospermum</taxon>
    </lineage>
</organism>
<comment type="caution">
    <text evidence="2">The sequence shown here is derived from an EMBL/GenBank/DDBJ whole genome shotgun (WGS) entry which is preliminary data.</text>
</comment>
<proteinExistence type="predicted"/>
<dbReference type="InterPro" id="IPR006527">
    <property type="entry name" value="F-box-assoc_dom_typ1"/>
</dbReference>
<sequence>MTSHSNSIFVGSALHWSVVLDKNMINIIAFDIETEEYRVVPKPMCDETPISETFHVDVCGGSLRCHCSYKSSSFEVHIWVMKEYGVESSWTKLRIVSHSTSLRYKIDRIRPLAYSKCGKKVLVQQEKLALLGMILKRRARPMLSFTMIFYLGRHMFV</sequence>
<accession>A0AAV3Q9X8</accession>
<keyword evidence="3" id="KW-1185">Reference proteome</keyword>
<name>A0AAV3Q9X8_LITER</name>
<dbReference type="Pfam" id="PF07734">
    <property type="entry name" value="FBA_1"/>
    <property type="match status" value="1"/>
</dbReference>
<evidence type="ECO:0000259" key="1">
    <source>
        <dbReference type="Pfam" id="PF07734"/>
    </source>
</evidence>
<dbReference type="Proteomes" id="UP001454036">
    <property type="component" value="Unassembled WGS sequence"/>
</dbReference>
<protein>
    <recommendedName>
        <fullName evidence="1">F-box associated beta-propeller type 1 domain-containing protein</fullName>
    </recommendedName>
</protein>
<evidence type="ECO:0000313" key="2">
    <source>
        <dbReference type="EMBL" id="GAA0160290.1"/>
    </source>
</evidence>
<gene>
    <name evidence="2" type="ORF">LIER_16875</name>
</gene>
<feature type="domain" description="F-box associated beta-propeller type 1" evidence="1">
    <location>
        <begin position="6"/>
        <end position="126"/>
    </location>
</feature>
<dbReference type="EMBL" id="BAABME010003836">
    <property type="protein sequence ID" value="GAA0160290.1"/>
    <property type="molecule type" value="Genomic_DNA"/>
</dbReference>
<dbReference type="AlphaFoldDB" id="A0AAV3Q9X8"/>
<evidence type="ECO:0000313" key="3">
    <source>
        <dbReference type="Proteomes" id="UP001454036"/>
    </source>
</evidence>
<reference evidence="2 3" key="1">
    <citation type="submission" date="2024-01" db="EMBL/GenBank/DDBJ databases">
        <title>The complete chloroplast genome sequence of Lithospermum erythrorhizon: insights into the phylogenetic relationship among Boraginaceae species and the maternal lineages of purple gromwells.</title>
        <authorList>
            <person name="Okada T."/>
            <person name="Watanabe K."/>
        </authorList>
    </citation>
    <scope>NUCLEOTIDE SEQUENCE [LARGE SCALE GENOMIC DNA]</scope>
</reference>